<feature type="domain" description="DM10" evidence="6">
    <location>
        <begin position="415"/>
        <end position="519"/>
    </location>
</feature>
<dbReference type="InterPro" id="IPR006602">
    <property type="entry name" value="DM10_dom"/>
</dbReference>
<dbReference type="GO" id="GO:0043014">
    <property type="term" value="F:alpha-tubulin binding"/>
    <property type="evidence" value="ECO:0007669"/>
    <property type="project" value="TreeGrafter"/>
</dbReference>
<dbReference type="GO" id="GO:0000281">
    <property type="term" value="P:mitotic cytokinesis"/>
    <property type="evidence" value="ECO:0007669"/>
    <property type="project" value="TreeGrafter"/>
</dbReference>
<sequence length="540" mass="62748">MSWNKKNVGLPFLPGFNFFLPSYHRPQTLVYFDGHNMINQPSVIGPRKEGLLPRHLLPPDRLHLSYRSANSRRASGSQVQSMPDDFVPHYVGNDKVLRFFAYFKEDCQYSAKEVYRVRPVVIYYYLLDNTMEMYEPAVENSGIPQGKRIKRHCFPKNEHGETYLWKDLNIDVDIEVYGVKYRITHCDEFTKRFMERGGIVLNTPQDIPVDPYTKRREFHIPSHTTPSCYDRRGKFLAMDGKVLFFSAIWEFAEEATVAVTITYYLVDDSVAISEIPAADTRKEACHFFRRQKMAKKFKPGEMQFPSCVLEISKEEVEEYYTPRDFQLGKKVNMLGYDFLLVDCDPYTKEYYKETYPDLEMIPVELPKVVEKKRYDGKKEIPPYNGFGSPEDSLQNCLSLIPQPHRKDVKKMLEYDNKVLHYSARLDSPYIVDRDREFTLFYYLANDTIAIYEKPNPNSGIIAGKFLKKIQVRKPGSTLENPEFYSPADFAIGATVEIFGHRFVITNAARNVLNYLESISSSIPPETLESLRQKQGESDSK</sequence>
<evidence type="ECO:0000313" key="8">
    <source>
        <dbReference type="Proteomes" id="UP000265120"/>
    </source>
</evidence>
<evidence type="ECO:0000259" key="6">
    <source>
        <dbReference type="PROSITE" id="PS51336"/>
    </source>
</evidence>
<dbReference type="Ensembl" id="ENSCSET00000000545.1">
    <property type="protein sequence ID" value="ENSCSEP00000000519.1"/>
    <property type="gene ID" value="ENSCSEG00000000362.1"/>
</dbReference>
<name>A0A3P8UFB7_CYNSE</name>
<proteinExistence type="predicted"/>
<dbReference type="OMA" id="MLNIEQP"/>
<dbReference type="GO" id="GO:0072686">
    <property type="term" value="C:mitotic spindle"/>
    <property type="evidence" value="ECO:0007669"/>
    <property type="project" value="TreeGrafter"/>
</dbReference>
<dbReference type="InParanoid" id="A0A3P8UFB7"/>
<dbReference type="GO" id="GO:0005930">
    <property type="term" value="C:axoneme"/>
    <property type="evidence" value="ECO:0007669"/>
    <property type="project" value="UniProtKB-SubCell"/>
</dbReference>
<dbReference type="FunFam" id="2.30.29.170:FF:000004">
    <property type="entry name" value="EF-hand domain containing 2"/>
    <property type="match status" value="1"/>
</dbReference>
<accession>A0A3P8UFB7</accession>
<evidence type="ECO:0000256" key="4">
    <source>
        <dbReference type="ARBA" id="ARBA00023212"/>
    </source>
</evidence>
<dbReference type="STRING" id="244447.ENSCSEP00000000519"/>
<dbReference type="GO" id="GO:0060285">
    <property type="term" value="P:cilium-dependent cell motility"/>
    <property type="evidence" value="ECO:0007669"/>
    <property type="project" value="TreeGrafter"/>
</dbReference>
<dbReference type="SMART" id="SM00676">
    <property type="entry name" value="DM10"/>
    <property type="match status" value="3"/>
</dbReference>
<keyword evidence="2" id="KW-0963">Cytoplasm</keyword>
<dbReference type="AlphaFoldDB" id="A0A3P8UFB7"/>
<dbReference type="GO" id="GO:0007052">
    <property type="term" value="P:mitotic spindle organization"/>
    <property type="evidence" value="ECO:0007669"/>
    <property type="project" value="TreeGrafter"/>
</dbReference>
<dbReference type="GeneTree" id="ENSGT00530000063528"/>
<dbReference type="InterPro" id="IPR040193">
    <property type="entry name" value="EFHC1/EFHC2/EFHB"/>
</dbReference>
<feature type="domain" description="DM10" evidence="6">
    <location>
        <begin position="93"/>
        <end position="198"/>
    </location>
</feature>
<evidence type="ECO:0000256" key="5">
    <source>
        <dbReference type="ARBA" id="ARBA00023273"/>
    </source>
</evidence>
<dbReference type="Pfam" id="PF06565">
    <property type="entry name" value="DM10_dom"/>
    <property type="match status" value="3"/>
</dbReference>
<dbReference type="PANTHER" id="PTHR12086:SF9">
    <property type="entry name" value="EF-HAND DOMAIN-CONTAINING PROTEIN 1"/>
    <property type="match status" value="1"/>
</dbReference>
<dbReference type="FunFam" id="2.30.29.170:FF:000002">
    <property type="entry name" value="EF-hand domain (C-terminal) containing 1"/>
    <property type="match status" value="1"/>
</dbReference>
<evidence type="ECO:0000256" key="2">
    <source>
        <dbReference type="ARBA" id="ARBA00022490"/>
    </source>
</evidence>
<evidence type="ECO:0000313" key="7">
    <source>
        <dbReference type="Ensembl" id="ENSCSEP00000000519.1"/>
    </source>
</evidence>
<feature type="domain" description="DM10" evidence="6">
    <location>
        <begin position="239"/>
        <end position="355"/>
    </location>
</feature>
<dbReference type="Gene3D" id="2.30.29.170">
    <property type="match status" value="3"/>
</dbReference>
<organism evidence="7 8">
    <name type="scientific">Cynoglossus semilaevis</name>
    <name type="common">Tongue sole</name>
    <dbReference type="NCBI Taxonomy" id="244447"/>
    <lineage>
        <taxon>Eukaryota</taxon>
        <taxon>Metazoa</taxon>
        <taxon>Chordata</taxon>
        <taxon>Craniata</taxon>
        <taxon>Vertebrata</taxon>
        <taxon>Euteleostomi</taxon>
        <taxon>Actinopterygii</taxon>
        <taxon>Neopterygii</taxon>
        <taxon>Teleostei</taxon>
        <taxon>Neoteleostei</taxon>
        <taxon>Acanthomorphata</taxon>
        <taxon>Carangaria</taxon>
        <taxon>Pleuronectiformes</taxon>
        <taxon>Pleuronectoidei</taxon>
        <taxon>Cynoglossidae</taxon>
        <taxon>Cynoglossinae</taxon>
        <taxon>Cynoglossus</taxon>
    </lineage>
</organism>
<comment type="subcellular location">
    <subcellularLocation>
        <location evidence="1">Cytoplasm</location>
        <location evidence="1">Cytoskeleton</location>
        <location evidence="1">Cilium axoneme</location>
    </subcellularLocation>
</comment>
<keyword evidence="3" id="KW-0677">Repeat</keyword>
<keyword evidence="5" id="KW-0966">Cell projection</keyword>
<reference evidence="7" key="3">
    <citation type="submission" date="2025-09" db="UniProtKB">
        <authorList>
            <consortium name="Ensembl"/>
        </authorList>
    </citation>
    <scope>IDENTIFICATION</scope>
</reference>
<keyword evidence="8" id="KW-1185">Reference proteome</keyword>
<reference evidence="7" key="2">
    <citation type="submission" date="2025-08" db="UniProtKB">
        <authorList>
            <consortium name="Ensembl"/>
        </authorList>
    </citation>
    <scope>IDENTIFICATION</scope>
</reference>
<evidence type="ECO:0000256" key="3">
    <source>
        <dbReference type="ARBA" id="ARBA00022737"/>
    </source>
</evidence>
<dbReference type="PANTHER" id="PTHR12086">
    <property type="entry name" value="EF-HAND DOMAIN C-TERMINAL CONTAINING PROTEIN"/>
    <property type="match status" value="1"/>
</dbReference>
<dbReference type="Proteomes" id="UP000265120">
    <property type="component" value="Chromosome 7"/>
</dbReference>
<evidence type="ECO:0000256" key="1">
    <source>
        <dbReference type="ARBA" id="ARBA00004430"/>
    </source>
</evidence>
<reference evidence="7 8" key="1">
    <citation type="journal article" date="2014" name="Nat. Genet.">
        <title>Whole-genome sequence of a flatfish provides insights into ZW sex chromosome evolution and adaptation to a benthic lifestyle.</title>
        <authorList>
            <person name="Chen S."/>
            <person name="Zhang G."/>
            <person name="Shao C."/>
            <person name="Huang Q."/>
            <person name="Liu G."/>
            <person name="Zhang P."/>
            <person name="Song W."/>
            <person name="An N."/>
            <person name="Chalopin D."/>
            <person name="Volff J.N."/>
            <person name="Hong Y."/>
            <person name="Li Q."/>
            <person name="Sha Z."/>
            <person name="Zhou H."/>
            <person name="Xie M."/>
            <person name="Yu Q."/>
            <person name="Liu Y."/>
            <person name="Xiang H."/>
            <person name="Wang N."/>
            <person name="Wu K."/>
            <person name="Yang C."/>
            <person name="Zhou Q."/>
            <person name="Liao X."/>
            <person name="Yang L."/>
            <person name="Hu Q."/>
            <person name="Zhang J."/>
            <person name="Meng L."/>
            <person name="Jin L."/>
            <person name="Tian Y."/>
            <person name="Lian J."/>
            <person name="Yang J."/>
            <person name="Miao G."/>
            <person name="Liu S."/>
            <person name="Liang Z."/>
            <person name="Yan F."/>
            <person name="Li Y."/>
            <person name="Sun B."/>
            <person name="Zhang H."/>
            <person name="Zhang J."/>
            <person name="Zhu Y."/>
            <person name="Du M."/>
            <person name="Zhao Y."/>
            <person name="Schartl M."/>
            <person name="Tang Q."/>
            <person name="Wang J."/>
        </authorList>
    </citation>
    <scope>NUCLEOTIDE SEQUENCE</scope>
</reference>
<protein>
    <submittedName>
        <fullName evidence="7">EF-hand domain (C-terminal) containing 1</fullName>
    </submittedName>
</protein>
<keyword evidence="4" id="KW-0206">Cytoskeleton</keyword>
<dbReference type="PROSITE" id="PS51336">
    <property type="entry name" value="DM10"/>
    <property type="match status" value="3"/>
</dbReference>